<evidence type="ECO:0000256" key="1">
    <source>
        <dbReference type="SAM" id="Phobius"/>
    </source>
</evidence>
<sequence>MRRQPLQLDLFPFLSILACTIGTLILLVVVISVSSLTRERTTVQILARETAQNDGRAPRYLECRRDGVVIHPQRQLVLQSQLASNTSLLAIYLANLRNRGDREYVIIAVRPDGFPCFEQVREQVERAGLAIGYEPFNAEWELCVPAPGRSNCP</sequence>
<reference evidence="2 3" key="1">
    <citation type="submission" date="2016-11" db="EMBL/GenBank/DDBJ databases">
        <title>Complete genome sequence of thermophilic cyanobacteria strain Synechococcus sp. PCC6715.</title>
        <authorList>
            <person name="Tang J."/>
            <person name="Daroch M."/>
            <person name="Liang Y."/>
            <person name="Jiang D."/>
            <person name="Shah M."/>
        </authorList>
    </citation>
    <scope>NUCLEOTIDE SEQUENCE [LARGE SCALE GENOMIC DNA]</scope>
    <source>
        <strain evidence="2 3">PCC 6715</strain>
    </source>
</reference>
<keyword evidence="1" id="KW-1133">Transmembrane helix</keyword>
<dbReference type="RefSeq" id="WP_099798866.1">
    <property type="nucleotide sequence ID" value="NZ_CP018092.1"/>
</dbReference>
<dbReference type="OrthoDB" id="424753at2"/>
<keyword evidence="3" id="KW-1185">Reference proteome</keyword>
<proteinExistence type="predicted"/>
<protein>
    <submittedName>
        <fullName evidence="2">Uncharacterized protein</fullName>
    </submittedName>
</protein>
<dbReference type="EMBL" id="CP018092">
    <property type="protein sequence ID" value="ATS18517.1"/>
    <property type="molecule type" value="Genomic_DNA"/>
</dbReference>
<keyword evidence="1" id="KW-0812">Transmembrane</keyword>
<feature type="transmembrane region" description="Helical" evidence="1">
    <location>
        <begin position="12"/>
        <end position="33"/>
    </location>
</feature>
<dbReference type="KEGG" id="slw:BRW62_06835"/>
<evidence type="ECO:0000313" key="3">
    <source>
        <dbReference type="Proteomes" id="UP000231057"/>
    </source>
</evidence>
<accession>A0A2D2Q2M5</accession>
<name>A0A2D2Q2M5_PARLV</name>
<gene>
    <name evidence="2" type="ORF">BRW62_06835</name>
</gene>
<dbReference type="AlphaFoldDB" id="A0A2D2Q2M5"/>
<evidence type="ECO:0000313" key="2">
    <source>
        <dbReference type="EMBL" id="ATS18517.1"/>
    </source>
</evidence>
<keyword evidence="1" id="KW-0472">Membrane</keyword>
<organism evidence="2 3">
    <name type="scientific">Parathermosynechococcus lividus PCC 6715</name>
    <dbReference type="NCBI Taxonomy" id="1917166"/>
    <lineage>
        <taxon>Bacteria</taxon>
        <taxon>Bacillati</taxon>
        <taxon>Cyanobacteriota</taxon>
        <taxon>Cyanophyceae</taxon>
        <taxon>Acaryochloridales</taxon>
        <taxon>Thermosynechococcaceae</taxon>
        <taxon>Parathermosynechococcus</taxon>
    </lineage>
</organism>
<dbReference type="Proteomes" id="UP000231057">
    <property type="component" value="Chromosome"/>
</dbReference>
<reference evidence="3" key="2">
    <citation type="journal article" date="2022" name="Front. Microbiol.">
        <title>Comparative Genomic Analysis Revealed Distinct Molecular Components and Organization of CO2-Concentrating Mechanism in Thermophilic Cyanobacteria.</title>
        <authorList>
            <person name="Tang J."/>
            <person name="Zhou H."/>
            <person name="Yao D."/>
            <person name="Riaz S."/>
            <person name="You D."/>
            <person name="Klepacz-Smolka A."/>
            <person name="Daroch M."/>
        </authorList>
    </citation>
    <scope>NUCLEOTIDE SEQUENCE [LARGE SCALE GENOMIC DNA]</scope>
    <source>
        <strain evidence="3">PCC 6715</strain>
    </source>
</reference>